<reference evidence="1 2" key="1">
    <citation type="submission" date="2019-03" db="EMBL/GenBank/DDBJ databases">
        <title>Genomic Encyclopedia of Type Strains, Phase IV (KMG-IV): sequencing the most valuable type-strain genomes for metagenomic binning, comparative biology and taxonomic classification.</title>
        <authorList>
            <person name="Goeker M."/>
        </authorList>
    </citation>
    <scope>NUCLEOTIDE SEQUENCE [LARGE SCALE GENOMIC DNA]</scope>
    <source>
        <strain evidence="1 2">DSM 2286</strain>
    </source>
</reference>
<dbReference type="RefSeq" id="WP_131302589.1">
    <property type="nucleotide sequence ID" value="NZ_JBHLST010000046.1"/>
</dbReference>
<comment type="caution">
    <text evidence="1">The sequence shown here is derived from an EMBL/GenBank/DDBJ whole genome shotgun (WGS) entry which is preliminary data.</text>
</comment>
<organism evidence="1 2">
    <name type="scientific">Azotobacter chroococcum</name>
    <dbReference type="NCBI Taxonomy" id="353"/>
    <lineage>
        <taxon>Bacteria</taxon>
        <taxon>Pseudomonadati</taxon>
        <taxon>Pseudomonadota</taxon>
        <taxon>Gammaproteobacteria</taxon>
        <taxon>Pseudomonadales</taxon>
        <taxon>Pseudomonadaceae</taxon>
        <taxon>Azotobacter</taxon>
    </lineage>
</organism>
<gene>
    <name evidence="1" type="ORF">EV691_1081</name>
</gene>
<evidence type="ECO:0000313" key="1">
    <source>
        <dbReference type="EMBL" id="TCL32231.1"/>
    </source>
</evidence>
<name>A0A4R1PP80_9GAMM</name>
<dbReference type="AlphaFoldDB" id="A0A4R1PP80"/>
<protein>
    <submittedName>
        <fullName evidence="1">Uncharacterized protein</fullName>
    </submittedName>
</protein>
<sequence>MSIIRRDYLDDLPKEPPFPRALAALIVRKADSMARHFEAQATEQLTKAARSAWRRGMSAEEIAHQLGL</sequence>
<dbReference type="Proteomes" id="UP000295169">
    <property type="component" value="Unassembled WGS sequence"/>
</dbReference>
<dbReference type="EMBL" id="SMMU01000008">
    <property type="protein sequence ID" value="TCL32231.1"/>
    <property type="molecule type" value="Genomic_DNA"/>
</dbReference>
<evidence type="ECO:0000313" key="2">
    <source>
        <dbReference type="Proteomes" id="UP000295169"/>
    </source>
</evidence>
<proteinExistence type="predicted"/>
<accession>A0A4R1PP80</accession>